<name>A0A7X3FDD0_STAAU</name>
<feature type="region of interest" description="Disordered" evidence="1">
    <location>
        <begin position="374"/>
        <end position="397"/>
    </location>
</feature>
<evidence type="ECO:0000313" key="3">
    <source>
        <dbReference type="Proteomes" id="UP000471199"/>
    </source>
</evidence>
<dbReference type="Proteomes" id="UP000471199">
    <property type="component" value="Unassembled WGS sequence"/>
</dbReference>
<organism evidence="2 3">
    <name type="scientific">Staphylococcus aureus</name>
    <dbReference type="NCBI Taxonomy" id="1280"/>
    <lineage>
        <taxon>Bacteria</taxon>
        <taxon>Bacillati</taxon>
        <taxon>Bacillota</taxon>
        <taxon>Bacilli</taxon>
        <taxon>Bacillales</taxon>
        <taxon>Staphylococcaceae</taxon>
        <taxon>Staphylococcus</taxon>
    </lineage>
</organism>
<reference evidence="2 3" key="1">
    <citation type="submission" date="2019-11" db="EMBL/GenBank/DDBJ databases">
        <title>Implementation of targeted gown and glove precautions to prevent Staphylococcus aureus acquisition in community-based nursing homes.</title>
        <authorList>
            <person name="Stine O.C."/>
        </authorList>
    </citation>
    <scope>NUCLEOTIDE SEQUENCE [LARGE SCALE GENOMIC DNA]</scope>
    <source>
        <strain evidence="2 3">S_2062.LAUP.DI</strain>
    </source>
</reference>
<accession>A0A7X3FDD0</accession>
<evidence type="ECO:0000313" key="2">
    <source>
        <dbReference type="EMBL" id="MVK36157.1"/>
    </source>
</evidence>
<evidence type="ECO:0000256" key="1">
    <source>
        <dbReference type="SAM" id="MobiDB-lite"/>
    </source>
</evidence>
<feature type="compositionally biased region" description="Basic and acidic residues" evidence="1">
    <location>
        <begin position="380"/>
        <end position="397"/>
    </location>
</feature>
<dbReference type="NCBIfam" id="TIGR01537">
    <property type="entry name" value="portal_HK97"/>
    <property type="match status" value="1"/>
</dbReference>
<protein>
    <submittedName>
        <fullName evidence="2">Phage portal protein</fullName>
    </submittedName>
</protein>
<dbReference type="InterPro" id="IPR006944">
    <property type="entry name" value="Phage/GTA_portal"/>
</dbReference>
<dbReference type="AlphaFoldDB" id="A0A7X3FDD0"/>
<comment type="caution">
    <text evidence="2">The sequence shown here is derived from an EMBL/GenBank/DDBJ whole genome shotgun (WGS) entry which is preliminary data.</text>
</comment>
<dbReference type="InterPro" id="IPR006427">
    <property type="entry name" value="Portal_HK97"/>
</dbReference>
<dbReference type="Pfam" id="PF04860">
    <property type="entry name" value="Phage_portal"/>
    <property type="match status" value="1"/>
</dbReference>
<sequence>MSWLTRMLGKSKESSWMYDLELFQDTSEKAYMKRLALQTCIEFLARTISQSEFRITNKNGKSIKDTTYYKLNVRPNTDLSSTDFWQKVIYKLVYDNEVLIVVTDTKDLVVADDYYRKEFALYPDIFEDVSVKDYKFERSFRMDEVLYLSYNNEKLNTFTEGLFQDYGEIFGRMIAAQMRNYQIRGIVNVDASLIKKENNSENKKGENTSKMQKYVNNIMKSFEKNAVAITPLTKAFEFQDVSSASKSNNAPFDDLNKLQKTLIDTVAKAIGIPPSLIHGDLADLNNALDSYYKFCLKPLIKKIEDELNAKLFKESEVLKGKSIKVVGINKKDPLELADAVDKLVSSSTFTPNQVLIMLGEEPSDDPKMDQYFVTKNYTTTREESDKETPKGGETDEN</sequence>
<proteinExistence type="predicted"/>
<gene>
    <name evidence="2" type="ORF">GO814_13495</name>
</gene>
<dbReference type="EMBL" id="WPTS01000040">
    <property type="protein sequence ID" value="MVK36157.1"/>
    <property type="molecule type" value="Genomic_DNA"/>
</dbReference>